<proteinExistence type="predicted"/>
<dbReference type="Proteomes" id="UP001529510">
    <property type="component" value="Unassembled WGS sequence"/>
</dbReference>
<protein>
    <submittedName>
        <fullName evidence="1">Uncharacterized protein</fullName>
    </submittedName>
</protein>
<feature type="non-terminal residue" evidence="1">
    <location>
        <position position="51"/>
    </location>
</feature>
<comment type="caution">
    <text evidence="1">The sequence shown here is derived from an EMBL/GenBank/DDBJ whole genome shotgun (WGS) entry which is preliminary data.</text>
</comment>
<dbReference type="AlphaFoldDB" id="A0ABD0Q8S0"/>
<evidence type="ECO:0000313" key="1">
    <source>
        <dbReference type="EMBL" id="KAL0182594.1"/>
    </source>
</evidence>
<sequence length="51" mass="5225">PGPSLLHGSSSVVLHGPGPSRLHGLSPVVLHIPGTPCHGPGLLPLYRPVTY</sequence>
<accession>A0ABD0Q8S0</accession>
<name>A0ABD0Q8S0_CIRMR</name>
<keyword evidence="2" id="KW-1185">Reference proteome</keyword>
<evidence type="ECO:0000313" key="2">
    <source>
        <dbReference type="Proteomes" id="UP001529510"/>
    </source>
</evidence>
<reference evidence="1 2" key="1">
    <citation type="submission" date="2024-05" db="EMBL/GenBank/DDBJ databases">
        <title>Genome sequencing and assembly of Indian major carp, Cirrhinus mrigala (Hamilton, 1822).</title>
        <authorList>
            <person name="Mohindra V."/>
            <person name="Chowdhury L.M."/>
            <person name="Lal K."/>
            <person name="Jena J.K."/>
        </authorList>
    </citation>
    <scope>NUCLEOTIDE SEQUENCE [LARGE SCALE GENOMIC DNA]</scope>
    <source>
        <strain evidence="1">CM1030</strain>
        <tissue evidence="1">Blood</tissue>
    </source>
</reference>
<feature type="non-terminal residue" evidence="1">
    <location>
        <position position="1"/>
    </location>
</feature>
<gene>
    <name evidence="1" type="ORF">M9458_021969</name>
</gene>
<organism evidence="1 2">
    <name type="scientific">Cirrhinus mrigala</name>
    <name type="common">Mrigala</name>
    <dbReference type="NCBI Taxonomy" id="683832"/>
    <lineage>
        <taxon>Eukaryota</taxon>
        <taxon>Metazoa</taxon>
        <taxon>Chordata</taxon>
        <taxon>Craniata</taxon>
        <taxon>Vertebrata</taxon>
        <taxon>Euteleostomi</taxon>
        <taxon>Actinopterygii</taxon>
        <taxon>Neopterygii</taxon>
        <taxon>Teleostei</taxon>
        <taxon>Ostariophysi</taxon>
        <taxon>Cypriniformes</taxon>
        <taxon>Cyprinidae</taxon>
        <taxon>Labeoninae</taxon>
        <taxon>Labeonini</taxon>
        <taxon>Cirrhinus</taxon>
    </lineage>
</organism>
<dbReference type="EMBL" id="JAMKFB020000010">
    <property type="protein sequence ID" value="KAL0182594.1"/>
    <property type="molecule type" value="Genomic_DNA"/>
</dbReference>